<comment type="caution">
    <text evidence="1">The sequence shown here is derived from an EMBL/GenBank/DDBJ whole genome shotgun (WGS) entry which is preliminary data.</text>
</comment>
<keyword evidence="2" id="KW-1185">Reference proteome</keyword>
<dbReference type="Proteomes" id="UP001602013">
    <property type="component" value="Unassembled WGS sequence"/>
</dbReference>
<accession>A0ABW6T344</accession>
<sequence length="209" mass="24057">MAAAVLTGLTLFFLAWTVRQQGKSIRQQGKALNLQIAQMEADKALRDEESRRKAEEARTRRLSNARMVRINSLDMAWDPSPYNHRPDTYFDAVEELLHSEMVRQHGHRKWWAAAIKVRNGSPGEILNLNFYAQNFPRPAYVWRQGAPSLVSVAELDSLATASEVTFIWPEMTEKQLQEIHPELQFSDEDGYRWRTDFEAQAARVDDPNG</sequence>
<gene>
    <name evidence="1" type="ORF">ACFYXI_39585</name>
</gene>
<dbReference type="EMBL" id="JBIASD010000052">
    <property type="protein sequence ID" value="MFF3671704.1"/>
    <property type="molecule type" value="Genomic_DNA"/>
</dbReference>
<name>A0ABW6T344_9ACTN</name>
<proteinExistence type="predicted"/>
<reference evidence="1 2" key="1">
    <citation type="submission" date="2024-10" db="EMBL/GenBank/DDBJ databases">
        <title>The Natural Products Discovery Center: Release of the First 8490 Sequenced Strains for Exploring Actinobacteria Biosynthetic Diversity.</title>
        <authorList>
            <person name="Kalkreuter E."/>
            <person name="Kautsar S.A."/>
            <person name="Yang D."/>
            <person name="Bader C.D."/>
            <person name="Teijaro C.N."/>
            <person name="Fluegel L."/>
            <person name="Davis C.M."/>
            <person name="Simpson J.R."/>
            <person name="Lauterbach L."/>
            <person name="Steele A.D."/>
            <person name="Gui C."/>
            <person name="Meng S."/>
            <person name="Li G."/>
            <person name="Viehrig K."/>
            <person name="Ye F."/>
            <person name="Su P."/>
            <person name="Kiefer A.F."/>
            <person name="Nichols A."/>
            <person name="Cepeda A.J."/>
            <person name="Yan W."/>
            <person name="Fan B."/>
            <person name="Jiang Y."/>
            <person name="Adhikari A."/>
            <person name="Zheng C.-J."/>
            <person name="Schuster L."/>
            <person name="Cowan T.M."/>
            <person name="Smanski M.J."/>
            <person name="Chevrette M.G."/>
            <person name="De Carvalho L.P.S."/>
            <person name="Shen B."/>
        </authorList>
    </citation>
    <scope>NUCLEOTIDE SEQUENCE [LARGE SCALE GENOMIC DNA]</scope>
    <source>
        <strain evidence="1 2">NPDC002173</strain>
    </source>
</reference>
<dbReference type="RefSeq" id="WP_387417871.1">
    <property type="nucleotide sequence ID" value="NZ_JBIASD010000052.1"/>
</dbReference>
<protein>
    <submittedName>
        <fullName evidence="1">Uncharacterized protein</fullName>
    </submittedName>
</protein>
<evidence type="ECO:0000313" key="2">
    <source>
        <dbReference type="Proteomes" id="UP001602013"/>
    </source>
</evidence>
<evidence type="ECO:0000313" key="1">
    <source>
        <dbReference type="EMBL" id="MFF3671704.1"/>
    </source>
</evidence>
<organism evidence="1 2">
    <name type="scientific">Microtetraspora malaysiensis</name>
    <dbReference type="NCBI Taxonomy" id="161358"/>
    <lineage>
        <taxon>Bacteria</taxon>
        <taxon>Bacillati</taxon>
        <taxon>Actinomycetota</taxon>
        <taxon>Actinomycetes</taxon>
        <taxon>Streptosporangiales</taxon>
        <taxon>Streptosporangiaceae</taxon>
        <taxon>Microtetraspora</taxon>
    </lineage>
</organism>